<accession>A0A7Z0UZF6</accession>
<dbReference type="EMBL" id="LXHE01000005">
    <property type="protein sequence ID" value="OAV01415.1"/>
    <property type="molecule type" value="Genomic_DNA"/>
</dbReference>
<dbReference type="AlphaFoldDB" id="A0A7Z0UZF6"/>
<evidence type="ECO:0000313" key="2">
    <source>
        <dbReference type="Proteomes" id="UP000078446"/>
    </source>
</evidence>
<comment type="caution">
    <text evidence="1">The sequence shown here is derived from an EMBL/GenBank/DDBJ whole genome shotgun (WGS) entry which is preliminary data.</text>
</comment>
<reference evidence="1 2" key="1">
    <citation type="journal article" date="2016" name="Genome Biol. Evol.">
        <title>Comparative Genomic Analyses of the Moraxella catarrhalis Serosensitive and Seroresistant Lineages Demonstrate Their Independent Evolution.</title>
        <authorList>
            <person name="Earl J.P."/>
            <person name="de Vries S.P."/>
            <person name="Ahmed A."/>
            <person name="Powell E."/>
            <person name="Schultz M.P."/>
            <person name="Hermans P.W."/>
            <person name="Hill D.J."/>
            <person name="Zhou Z."/>
            <person name="Constantinidou C.I."/>
            <person name="Hu F.Z."/>
            <person name="Bootsma H.J."/>
            <person name="Ehrlich G.D."/>
        </authorList>
    </citation>
    <scope>NUCLEOTIDE SEQUENCE [LARGE SCALE GENOMIC DNA]</scope>
    <source>
        <strain evidence="1 2">Z7574</strain>
    </source>
</reference>
<proteinExistence type="predicted"/>
<evidence type="ECO:0000313" key="1">
    <source>
        <dbReference type="EMBL" id="OAV01415.1"/>
    </source>
</evidence>
<sequence>MKWIMLKIFKLYLVAFILWSGAYLVQHYYSWYVVGFQTVKLTTKQGQVYEGLYTPRPGLSTVFAHPLKPAMDCADKIGGWTLIPRQKCLKRTQVEIEKDDIASLQFDHGWSYSARQKLFF</sequence>
<dbReference type="Proteomes" id="UP000078446">
    <property type="component" value="Unassembled WGS sequence"/>
</dbReference>
<dbReference type="RefSeq" id="WP_147286438.1">
    <property type="nucleotide sequence ID" value="NZ_LXHE01000005.1"/>
</dbReference>
<organism evidence="1 2">
    <name type="scientific">Moraxella catarrhalis</name>
    <name type="common">Branhamella catarrhalis</name>
    <dbReference type="NCBI Taxonomy" id="480"/>
    <lineage>
        <taxon>Bacteria</taxon>
        <taxon>Pseudomonadati</taxon>
        <taxon>Pseudomonadota</taxon>
        <taxon>Gammaproteobacteria</taxon>
        <taxon>Moraxellales</taxon>
        <taxon>Moraxellaceae</taxon>
        <taxon>Moraxella</taxon>
    </lineage>
</organism>
<protein>
    <submittedName>
        <fullName evidence="1">Uncharacterized protein</fullName>
    </submittedName>
</protein>
<name>A0A7Z0UZF6_MORCA</name>
<gene>
    <name evidence="1" type="ORF">AO382_0690</name>
</gene>